<dbReference type="PANTHER" id="PTHR21704:SF18">
    <property type="entry name" value="NIPPED-B-LIKE PROTEIN"/>
    <property type="match status" value="1"/>
</dbReference>
<reference evidence="11 12" key="1">
    <citation type="submission" date="2024-06" db="EMBL/GenBank/DDBJ databases">
        <title>The draft genome of Grus japonensis, version 3.</title>
        <authorList>
            <person name="Nabeshima K."/>
            <person name="Suzuki S."/>
            <person name="Onuma M."/>
        </authorList>
    </citation>
    <scope>NUCLEOTIDE SEQUENCE [LARGE SCALE GENOMIC DNA]</scope>
    <source>
        <strain evidence="11 12">451A</strain>
    </source>
</reference>
<dbReference type="FunFam" id="1.25.10.10:FF:000225">
    <property type="entry name" value="Nipped-B protein"/>
    <property type="match status" value="1"/>
</dbReference>
<comment type="similarity">
    <text evidence="2">Belongs to the SCC2/Nipped-B family.</text>
</comment>
<gene>
    <name evidence="11" type="ORF">GRJ2_003390700</name>
</gene>
<dbReference type="AlphaFoldDB" id="A0ABC9YIY1"/>
<dbReference type="PANTHER" id="PTHR21704">
    <property type="entry name" value="NIPPED-B-LIKE PROTEIN DELANGIN SCC2-RELATED"/>
    <property type="match status" value="1"/>
</dbReference>
<dbReference type="Proteomes" id="UP001623348">
    <property type="component" value="Unassembled WGS sequence"/>
</dbReference>
<evidence type="ECO:0000313" key="12">
    <source>
        <dbReference type="Proteomes" id="UP001623348"/>
    </source>
</evidence>
<dbReference type="InterPro" id="IPR016024">
    <property type="entry name" value="ARM-type_fold"/>
</dbReference>
<feature type="region of interest" description="Disordered" evidence="10">
    <location>
        <begin position="71"/>
        <end position="91"/>
    </location>
</feature>
<keyword evidence="3" id="KW-0217">Developmental protein</keyword>
<comment type="caution">
    <text evidence="11">The sequence shown here is derived from an EMBL/GenBank/DDBJ whole genome shotgun (WGS) entry which is preliminary data.</text>
</comment>
<sequence length="562" mass="64367">MLVHQFSNKSTEMALRVASLDYLGTVAARLRKDAVTSKMDQGSIARILKQFSRKFYIAQWFRDTTMETEKAIKSQKDEDSSERTHHAKDVETTGQIMHRAETRKTFLRSIIKTTPSQFSTLKMNSDTVDYEDACLIVRYLASMRPFAQSFDIYLTQILRVLGENAIAVRTKAMKCLSEVVAVDPSILARLDMQRGVHGRLMDNSTSVREAAVELLGRFVLCRPQLAEQYYDMLIERILDTGISVRKRVIKILRDICIEQPTFPKITEMCVKMIRRVNDEEGIKKLVNETFQKLWFTPTPHHDKEAMTRKILNITDVLLKSEEDASYKPVKKACTQLVDNLVEHILKYEESLSDSDNKGVNSGRLVACITTLFLFSKIRPQLMVKHAMTMQPYLTTKCSTQNDFMVICNVAKILELVVPLMEHPSETFLATIEEDLMKLIIKYGMTVVQHCVSCLGAVVNKVTQNYKFVWACFNRYYGALLKLKSQHQEDPNSTILTANKPALLRSLFTVGALCRHFDFDQEDFKGNSKVNIKDKVLELLMYFTKHSDEEVQTKAIIGLGKKY</sequence>
<dbReference type="Pfam" id="PF12765">
    <property type="entry name" value="Cohesin_HEAT"/>
    <property type="match status" value="1"/>
</dbReference>
<dbReference type="Gene3D" id="1.25.10.10">
    <property type="entry name" value="Leucine-rich Repeat Variant"/>
    <property type="match status" value="1"/>
</dbReference>
<evidence type="ECO:0000313" key="11">
    <source>
        <dbReference type="EMBL" id="GAB0209250.1"/>
    </source>
</evidence>
<evidence type="ECO:0000256" key="5">
    <source>
        <dbReference type="ARBA" id="ARBA00023015"/>
    </source>
</evidence>
<keyword evidence="12" id="KW-1185">Reference proteome</keyword>
<keyword evidence="6" id="KW-0010">Activator</keyword>
<dbReference type="SUPFAM" id="SSF48371">
    <property type="entry name" value="ARM repeat"/>
    <property type="match status" value="1"/>
</dbReference>
<name>A0ABC9YIY1_GRUJA</name>
<evidence type="ECO:0000256" key="6">
    <source>
        <dbReference type="ARBA" id="ARBA00023159"/>
    </source>
</evidence>
<evidence type="ECO:0000256" key="1">
    <source>
        <dbReference type="ARBA" id="ARBA00004123"/>
    </source>
</evidence>
<evidence type="ECO:0000256" key="9">
    <source>
        <dbReference type="ARBA" id="ARBA00023306"/>
    </source>
</evidence>
<keyword evidence="8" id="KW-0539">Nucleus</keyword>
<keyword evidence="5" id="KW-0805">Transcription regulation</keyword>
<dbReference type="EMBL" id="BAAFJT010000300">
    <property type="protein sequence ID" value="GAB0209250.1"/>
    <property type="molecule type" value="Genomic_DNA"/>
</dbReference>
<proteinExistence type="inferred from homology"/>
<evidence type="ECO:0000256" key="2">
    <source>
        <dbReference type="ARBA" id="ARBA00009252"/>
    </source>
</evidence>
<keyword evidence="4" id="KW-0677">Repeat</keyword>
<dbReference type="GO" id="GO:0005634">
    <property type="term" value="C:nucleus"/>
    <property type="evidence" value="ECO:0007669"/>
    <property type="project" value="UniProtKB-SubCell"/>
</dbReference>
<dbReference type="InterPro" id="IPR033031">
    <property type="entry name" value="Scc2/Nipped-B"/>
</dbReference>
<dbReference type="GO" id="GO:0048562">
    <property type="term" value="P:embryonic organ morphogenesis"/>
    <property type="evidence" value="ECO:0007669"/>
    <property type="project" value="UniProtKB-ARBA"/>
</dbReference>
<protein>
    <submittedName>
        <fullName evidence="11">Nipped-B-like protein</fullName>
    </submittedName>
</protein>
<keyword evidence="9" id="KW-0131">Cell cycle</keyword>
<evidence type="ECO:0000256" key="4">
    <source>
        <dbReference type="ARBA" id="ARBA00022737"/>
    </source>
</evidence>
<evidence type="ECO:0000256" key="10">
    <source>
        <dbReference type="SAM" id="MobiDB-lite"/>
    </source>
</evidence>
<evidence type="ECO:0000256" key="7">
    <source>
        <dbReference type="ARBA" id="ARBA00023163"/>
    </source>
</evidence>
<dbReference type="InterPro" id="IPR026003">
    <property type="entry name" value="Cohesin_HEAT"/>
</dbReference>
<dbReference type="CDD" id="cd23958">
    <property type="entry name" value="SCC2"/>
    <property type="match status" value="1"/>
</dbReference>
<organism evidence="11 12">
    <name type="scientific">Grus japonensis</name>
    <name type="common">Japanese crane</name>
    <name type="synonym">Red-crowned crane</name>
    <dbReference type="NCBI Taxonomy" id="30415"/>
    <lineage>
        <taxon>Eukaryota</taxon>
        <taxon>Metazoa</taxon>
        <taxon>Chordata</taxon>
        <taxon>Craniata</taxon>
        <taxon>Vertebrata</taxon>
        <taxon>Euteleostomi</taxon>
        <taxon>Archelosauria</taxon>
        <taxon>Archosauria</taxon>
        <taxon>Dinosauria</taxon>
        <taxon>Saurischia</taxon>
        <taxon>Theropoda</taxon>
        <taxon>Coelurosauria</taxon>
        <taxon>Aves</taxon>
        <taxon>Neognathae</taxon>
        <taxon>Neoaves</taxon>
        <taxon>Gruiformes</taxon>
        <taxon>Gruidae</taxon>
        <taxon>Grus</taxon>
    </lineage>
</organism>
<accession>A0ABC9YIY1</accession>
<evidence type="ECO:0000256" key="3">
    <source>
        <dbReference type="ARBA" id="ARBA00022473"/>
    </source>
</evidence>
<dbReference type="GO" id="GO:0007507">
    <property type="term" value="P:heart development"/>
    <property type="evidence" value="ECO:0007669"/>
    <property type="project" value="UniProtKB-ARBA"/>
</dbReference>
<comment type="subcellular location">
    <subcellularLocation>
        <location evidence="1">Nucleus</location>
    </subcellularLocation>
</comment>
<evidence type="ECO:0000256" key="8">
    <source>
        <dbReference type="ARBA" id="ARBA00023242"/>
    </source>
</evidence>
<keyword evidence="7" id="KW-0804">Transcription</keyword>
<dbReference type="InterPro" id="IPR011989">
    <property type="entry name" value="ARM-like"/>
</dbReference>